<dbReference type="EMBL" id="CP126172">
    <property type="protein sequence ID" value="WOS40850.1"/>
    <property type="molecule type" value="Genomic_DNA"/>
</dbReference>
<dbReference type="RefSeq" id="WP_317844165.1">
    <property type="nucleotide sequence ID" value="NZ_CP126170.1"/>
</dbReference>
<name>A0ABZ0JMI5_9XANT</name>
<sequence>MNPYIRARRILRETCNFISSAESPAIPKEFSAVSLGEFIGIYQNKSDSVGNVAFFFDGLAWVEDLAIRKIRYDEIKRASVPYGKNDLCVSIQLTSGGEALIPVTGTSGKFFDTMQVIRFISRVVEDLNRK</sequence>
<reference evidence="1 2" key="1">
    <citation type="submission" date="2023-05" db="EMBL/GenBank/DDBJ databases">
        <title>Xanthomonas rydalmerenesis sp. nov., a novel Xanthomonas species isolated from Fragaria x ananassa.</title>
        <authorList>
            <person name="McKnight D.J.E."/>
            <person name="Wong-Bajracharya J."/>
            <person name="Okoh E.B."/>
            <person name="Snijders F."/>
            <person name="Lidbetter F."/>
            <person name="Webster J."/>
            <person name="Djordjevic S.P."/>
            <person name="Bogema D.R."/>
            <person name="Chapman T.A."/>
        </authorList>
    </citation>
    <scope>NUCLEOTIDE SEQUENCE [LARGE SCALE GENOMIC DNA]</scope>
    <source>
        <strain evidence="1 2">DAR34883</strain>
    </source>
</reference>
<proteinExistence type="predicted"/>
<organism evidence="1 2">
    <name type="scientific">Xanthomonas rydalmerensis</name>
    <dbReference type="NCBI Taxonomy" id="3046274"/>
    <lineage>
        <taxon>Bacteria</taxon>
        <taxon>Pseudomonadati</taxon>
        <taxon>Pseudomonadota</taxon>
        <taxon>Gammaproteobacteria</taxon>
        <taxon>Lysobacterales</taxon>
        <taxon>Lysobacteraceae</taxon>
        <taxon>Xanthomonas</taxon>
    </lineage>
</organism>
<gene>
    <name evidence="1" type="ORF">QN243_21105</name>
</gene>
<keyword evidence="2" id="KW-1185">Reference proteome</keyword>
<evidence type="ECO:0000313" key="2">
    <source>
        <dbReference type="Proteomes" id="UP001302020"/>
    </source>
</evidence>
<dbReference type="Proteomes" id="UP001302020">
    <property type="component" value="Chromosome"/>
</dbReference>
<accession>A0ABZ0JMI5</accession>
<evidence type="ECO:0000313" key="1">
    <source>
        <dbReference type="EMBL" id="WOS40850.1"/>
    </source>
</evidence>
<protein>
    <submittedName>
        <fullName evidence="1">Uncharacterized protein</fullName>
    </submittedName>
</protein>